<protein>
    <submittedName>
        <fullName evidence="2">Uncharacterized protein</fullName>
    </submittedName>
</protein>
<evidence type="ECO:0000256" key="1">
    <source>
        <dbReference type="SAM" id="SignalP"/>
    </source>
</evidence>
<proteinExistence type="predicted"/>
<reference evidence="2" key="1">
    <citation type="submission" date="2020-06" db="EMBL/GenBank/DDBJ databases">
        <title>WGS assembly of Ceratodon purpureus strain R40.</title>
        <authorList>
            <person name="Carey S.B."/>
            <person name="Jenkins J."/>
            <person name="Shu S."/>
            <person name="Lovell J.T."/>
            <person name="Sreedasyam A."/>
            <person name="Maumus F."/>
            <person name="Tiley G.P."/>
            <person name="Fernandez-Pozo N."/>
            <person name="Barry K."/>
            <person name="Chen C."/>
            <person name="Wang M."/>
            <person name="Lipzen A."/>
            <person name="Daum C."/>
            <person name="Saski C.A."/>
            <person name="Payton A.C."/>
            <person name="Mcbreen J.C."/>
            <person name="Conrad R.E."/>
            <person name="Kollar L.M."/>
            <person name="Olsson S."/>
            <person name="Huttunen S."/>
            <person name="Landis J.B."/>
            <person name="Wickett N.J."/>
            <person name="Johnson M.G."/>
            <person name="Rensing S.A."/>
            <person name="Grimwood J."/>
            <person name="Schmutz J."/>
            <person name="Mcdaniel S.F."/>
        </authorList>
    </citation>
    <scope>NUCLEOTIDE SEQUENCE</scope>
    <source>
        <strain evidence="2">R40</strain>
    </source>
</reference>
<accession>A0A8T0I4L1</accession>
<keyword evidence="1" id="KW-0732">Signal</keyword>
<gene>
    <name evidence="2" type="ORF">KC19_4G028400</name>
</gene>
<dbReference type="AlphaFoldDB" id="A0A8T0I4L1"/>
<dbReference type="Proteomes" id="UP000822688">
    <property type="component" value="Chromosome 4"/>
</dbReference>
<keyword evidence="3" id="KW-1185">Reference proteome</keyword>
<organism evidence="2 3">
    <name type="scientific">Ceratodon purpureus</name>
    <name type="common">Fire moss</name>
    <name type="synonym">Dicranum purpureum</name>
    <dbReference type="NCBI Taxonomy" id="3225"/>
    <lineage>
        <taxon>Eukaryota</taxon>
        <taxon>Viridiplantae</taxon>
        <taxon>Streptophyta</taxon>
        <taxon>Embryophyta</taxon>
        <taxon>Bryophyta</taxon>
        <taxon>Bryophytina</taxon>
        <taxon>Bryopsida</taxon>
        <taxon>Dicranidae</taxon>
        <taxon>Pseudoditrichales</taxon>
        <taxon>Ditrichaceae</taxon>
        <taxon>Ceratodon</taxon>
    </lineage>
</organism>
<dbReference type="EMBL" id="CM026424">
    <property type="protein sequence ID" value="KAG0578510.1"/>
    <property type="molecule type" value="Genomic_DNA"/>
</dbReference>
<comment type="caution">
    <text evidence="2">The sequence shown here is derived from an EMBL/GenBank/DDBJ whole genome shotgun (WGS) entry which is preliminary data.</text>
</comment>
<feature type="signal peptide" evidence="1">
    <location>
        <begin position="1"/>
        <end position="16"/>
    </location>
</feature>
<sequence>MSCILFLFIVIQQLSHENPNWDLRELMICNNAIRNGCEILAGLLFYSATDLQNRTSA</sequence>
<name>A0A8T0I4L1_CERPU</name>
<evidence type="ECO:0000313" key="3">
    <source>
        <dbReference type="Proteomes" id="UP000822688"/>
    </source>
</evidence>
<evidence type="ECO:0000313" key="2">
    <source>
        <dbReference type="EMBL" id="KAG0578510.1"/>
    </source>
</evidence>
<feature type="chain" id="PRO_5035891086" evidence="1">
    <location>
        <begin position="17"/>
        <end position="57"/>
    </location>
</feature>